<feature type="region of interest" description="Disordered" evidence="3">
    <location>
        <begin position="666"/>
        <end position="703"/>
    </location>
</feature>
<organism evidence="4 5">
    <name type="scientific">Ananas comosus</name>
    <name type="common">Pineapple</name>
    <name type="synonym">Ananas ananas</name>
    <dbReference type="NCBI Taxonomy" id="4615"/>
    <lineage>
        <taxon>Eukaryota</taxon>
        <taxon>Viridiplantae</taxon>
        <taxon>Streptophyta</taxon>
        <taxon>Embryophyta</taxon>
        <taxon>Tracheophyta</taxon>
        <taxon>Spermatophyta</taxon>
        <taxon>Magnoliopsida</taxon>
        <taxon>Liliopsida</taxon>
        <taxon>Poales</taxon>
        <taxon>Bromeliaceae</taxon>
        <taxon>Bromelioideae</taxon>
        <taxon>Ananas</taxon>
    </lineage>
</organism>
<evidence type="ECO:0000256" key="3">
    <source>
        <dbReference type="SAM" id="MobiDB-lite"/>
    </source>
</evidence>
<reference evidence="4" key="1">
    <citation type="journal article" date="2015" name="Nat. Genet.">
        <title>The pineapple genome and the evolution of CAM photosynthesis.</title>
        <authorList>
            <person name="Ming R."/>
            <person name="VanBuren R."/>
            <person name="Wai C.M."/>
            <person name="Tang H."/>
            <person name="Schatz M.C."/>
            <person name="Bowers J.E."/>
            <person name="Lyons E."/>
            <person name="Wang M.L."/>
            <person name="Chen J."/>
            <person name="Biggers E."/>
            <person name="Zhang J."/>
            <person name="Huang L."/>
            <person name="Zhang L."/>
            <person name="Miao W."/>
            <person name="Zhang J."/>
            <person name="Ye Z."/>
            <person name="Miao C."/>
            <person name="Lin Z."/>
            <person name="Wang H."/>
            <person name="Zhou H."/>
            <person name="Yim W.C."/>
            <person name="Priest H.D."/>
            <person name="Zheng C."/>
            <person name="Woodhouse M."/>
            <person name="Edger P.P."/>
            <person name="Guyot R."/>
            <person name="Guo H.B."/>
            <person name="Guo H."/>
            <person name="Zheng G."/>
            <person name="Singh R."/>
            <person name="Sharma A."/>
            <person name="Min X."/>
            <person name="Zheng Y."/>
            <person name="Lee H."/>
            <person name="Gurtowski J."/>
            <person name="Sedlazeck F.J."/>
            <person name="Harkess A."/>
            <person name="McKain M.R."/>
            <person name="Liao Z."/>
            <person name="Fang J."/>
            <person name="Liu J."/>
            <person name="Zhang X."/>
            <person name="Zhang Q."/>
            <person name="Hu W."/>
            <person name="Qin Y."/>
            <person name="Wang K."/>
            <person name="Chen L.Y."/>
            <person name="Shirley N."/>
            <person name="Lin Y.R."/>
            <person name="Liu L.Y."/>
            <person name="Hernandez A.G."/>
            <person name="Wright C.L."/>
            <person name="Bulone V."/>
            <person name="Tuskan G.A."/>
            <person name="Heath K."/>
            <person name="Zee F."/>
            <person name="Moore P.H."/>
            <person name="Sunkar R."/>
            <person name="Leebens-Mack J.H."/>
            <person name="Mockler T."/>
            <person name="Bennetzen J.L."/>
            <person name="Freeling M."/>
            <person name="Sankoff D."/>
            <person name="Paterson A.H."/>
            <person name="Zhu X."/>
            <person name="Yang X."/>
            <person name="Smith J.A."/>
            <person name="Cushman J.C."/>
            <person name="Paull R.E."/>
            <person name="Yu Q."/>
        </authorList>
    </citation>
    <scope>NUCLEOTIDE SEQUENCE [LARGE SCALE GENOMIC DNA]</scope>
    <source>
        <strain evidence="4">cv. F153</strain>
    </source>
</reference>
<dbReference type="RefSeq" id="XP_020108728.1">
    <property type="nucleotide sequence ID" value="XM_020253139.1"/>
</dbReference>
<dbReference type="GeneID" id="109724347"/>
<dbReference type="InterPro" id="IPR006941">
    <property type="entry name" value="RNase_CAF1"/>
</dbReference>
<feature type="compositionally biased region" description="Basic and acidic residues" evidence="3">
    <location>
        <begin position="684"/>
        <end position="697"/>
    </location>
</feature>
<dbReference type="Gene3D" id="3.30.420.10">
    <property type="entry name" value="Ribonuclease H-like superfamily/Ribonuclease H"/>
    <property type="match status" value="2"/>
</dbReference>
<dbReference type="GO" id="GO:0003723">
    <property type="term" value="F:RNA binding"/>
    <property type="evidence" value="ECO:0007669"/>
    <property type="project" value="TreeGrafter"/>
</dbReference>
<name>A0A6P5GS48_ANACO</name>
<gene>
    <name evidence="5" type="primary">LOC109724347</name>
</gene>
<dbReference type="Proteomes" id="UP000515123">
    <property type="component" value="Linkage group 18"/>
</dbReference>
<evidence type="ECO:0000256" key="1">
    <source>
        <dbReference type="ARBA" id="ARBA00001968"/>
    </source>
</evidence>
<reference evidence="5" key="2">
    <citation type="submission" date="2025-08" db="UniProtKB">
        <authorList>
            <consortium name="RefSeq"/>
        </authorList>
    </citation>
    <scope>IDENTIFICATION</scope>
    <source>
        <tissue evidence="5">Leaf</tissue>
    </source>
</reference>
<feature type="compositionally biased region" description="Polar residues" evidence="3">
    <location>
        <begin position="669"/>
        <end position="679"/>
    </location>
</feature>
<dbReference type="GO" id="GO:0000175">
    <property type="term" value="F:3'-5'-RNA exonuclease activity"/>
    <property type="evidence" value="ECO:0007669"/>
    <property type="project" value="TreeGrafter"/>
</dbReference>
<dbReference type="PANTHER" id="PTHR15092:SF22">
    <property type="entry name" value="POLY(A)-SPECIFIC RIBONUCLEASE PNLDC1"/>
    <property type="match status" value="1"/>
</dbReference>
<dbReference type="OrthoDB" id="1432093at2759"/>
<dbReference type="PANTHER" id="PTHR15092">
    <property type="entry name" value="POLY A -SPECIFIC RIBONUCLEASE/TARGET OF EGR1, MEMBER 1"/>
    <property type="match status" value="1"/>
</dbReference>
<protein>
    <submittedName>
        <fullName evidence="5">Poly(A)-specific ribonuclease PARN isoform X1</fullName>
    </submittedName>
</protein>
<comment type="similarity">
    <text evidence="2">Belongs to the CAF1 family.</text>
</comment>
<sequence>MMMMMRRRRSEWRLVRACSRTLTLTLTLGPSRPISSGEAGGSGGGAAVKKVTRWNFAEALEGLRARVREADFVAVDLEMTGVTTAPWRDAFEFDRPDVRYLKLRDSARSFAVVQLGVCPFRWHAATSSFRAHPHNFYIFPRKELPIDGPSYEFLCQTTSMDFLAKYQFDFNTCINEGISYLSRAQEIEALRKLRPQYEDSSAAPSHTFEELGDIPIVSTADLLFTERMKNRFTEWREGILRSPSEDSSEESLKFSTVQFQTVFFKMRPAIMLNGFSSHQLKLIQLILRKHFKDLLYVRTVGEDGTWQKRVVYTDSEEDKASLLKEVQEDATRSTVSRVRSAVGFRHVIDLLASEQKLIVGHNCLLDIAHIYNKFIGPLPSSMAEFVLAVHEIFPYVVDTKHLLNSSQGIQYFMKKKSKSLSSAFSLLCPAVSSPSKNFGTSSHVKVEVESDEAGSSCFSSGAKHEAGYDAFMTGCVFAQICCHLGVNFELLSPSANLTKIDRLAPYINLLYPAWNSGTVINLSTGTEKPEPGYKRNYPPVVFSKVILVWGFPSKLKPKDLKESICKVFGPDSVTSIFFIDSTAALIQLSKEEFVNDFLLLKDTLERKDDAISVLHPLSVLLEGGNTRAGNYDTYRDICAASASKFLFADQADAVGTTCKRKLDFGSRDSAGSSETTEVETISPDVKRLEGLKPDPKKQSSRPLSCEDILDSLYASKSLLGKRMRSA</sequence>
<dbReference type="SUPFAM" id="SSF53098">
    <property type="entry name" value="Ribonuclease H-like"/>
    <property type="match status" value="1"/>
</dbReference>
<proteinExistence type="inferred from homology"/>
<dbReference type="InterPro" id="IPR051181">
    <property type="entry name" value="CAF1_poly(A)_ribonucleases"/>
</dbReference>
<evidence type="ECO:0000313" key="4">
    <source>
        <dbReference type="Proteomes" id="UP000515123"/>
    </source>
</evidence>
<dbReference type="InterPro" id="IPR036397">
    <property type="entry name" value="RNaseH_sf"/>
</dbReference>
<dbReference type="InterPro" id="IPR012337">
    <property type="entry name" value="RNaseH-like_sf"/>
</dbReference>
<dbReference type="AlphaFoldDB" id="A0A6P5GS48"/>
<accession>A0A6P5GS48</accession>
<keyword evidence="4" id="KW-1185">Reference proteome</keyword>
<evidence type="ECO:0000256" key="2">
    <source>
        <dbReference type="ARBA" id="ARBA00008372"/>
    </source>
</evidence>
<comment type="cofactor">
    <cofactor evidence="1">
        <name>a divalent metal cation</name>
        <dbReference type="ChEBI" id="CHEBI:60240"/>
    </cofactor>
</comment>
<dbReference type="Pfam" id="PF04857">
    <property type="entry name" value="CAF1"/>
    <property type="match status" value="1"/>
</dbReference>
<evidence type="ECO:0000313" key="5">
    <source>
        <dbReference type="RefSeq" id="XP_020108728.1"/>
    </source>
</evidence>